<evidence type="ECO:0000313" key="2">
    <source>
        <dbReference type="Proteomes" id="UP001059380"/>
    </source>
</evidence>
<dbReference type="AlphaFoldDB" id="A0A9J7BS54"/>
<organism evidence="1 2">
    <name type="scientific">Occallatibacter riparius</name>
    <dbReference type="NCBI Taxonomy" id="1002689"/>
    <lineage>
        <taxon>Bacteria</taxon>
        <taxon>Pseudomonadati</taxon>
        <taxon>Acidobacteriota</taxon>
        <taxon>Terriglobia</taxon>
        <taxon>Terriglobales</taxon>
        <taxon>Acidobacteriaceae</taxon>
        <taxon>Occallatibacter</taxon>
    </lineage>
</organism>
<keyword evidence="2" id="KW-1185">Reference proteome</keyword>
<evidence type="ECO:0000313" key="1">
    <source>
        <dbReference type="EMBL" id="UWZ85496.1"/>
    </source>
</evidence>
<dbReference type="InterPro" id="IPR023393">
    <property type="entry name" value="START-like_dom_sf"/>
</dbReference>
<dbReference type="EMBL" id="CP093313">
    <property type="protein sequence ID" value="UWZ85496.1"/>
    <property type="molecule type" value="Genomic_DNA"/>
</dbReference>
<dbReference type="Proteomes" id="UP001059380">
    <property type="component" value="Chromosome"/>
</dbReference>
<dbReference type="SUPFAM" id="SSF55961">
    <property type="entry name" value="Bet v1-like"/>
    <property type="match status" value="1"/>
</dbReference>
<dbReference type="RefSeq" id="WP_260795044.1">
    <property type="nucleotide sequence ID" value="NZ_CP093313.1"/>
</dbReference>
<name>A0A9J7BS54_9BACT</name>
<dbReference type="KEGG" id="orp:MOP44_06020"/>
<dbReference type="Gene3D" id="3.30.530.20">
    <property type="match status" value="1"/>
</dbReference>
<protein>
    <recommendedName>
        <fullName evidence="3">Cell division protein</fullName>
    </recommendedName>
</protein>
<proteinExistence type="predicted"/>
<evidence type="ECO:0008006" key="3">
    <source>
        <dbReference type="Google" id="ProtNLM"/>
    </source>
</evidence>
<accession>A0A9J7BS54</accession>
<sequence>MSREFVLRDQVTIHAPLERCFLLSTSVEIVERELRMHPERGRMSGFVEDGDTVLWKGWKFGLPQFHESIIEEFRPCSFFRDRMISGRFKTFEHDHSFDLLADGSVRLRDEIRFSMRWGWLGKMLGVLLLRPHIRRLLRRRFGLLKRIAESEEWRDYIPARDASEALLTGRGRWKVGS</sequence>
<reference evidence="1" key="1">
    <citation type="submission" date="2021-04" db="EMBL/GenBank/DDBJ databases">
        <title>Phylogenetic analysis of Acidobacteriaceae.</title>
        <authorList>
            <person name="Qiu L."/>
            <person name="Zhang Q."/>
        </authorList>
    </citation>
    <scope>NUCLEOTIDE SEQUENCE</scope>
    <source>
        <strain evidence="1">DSM 25168</strain>
    </source>
</reference>
<gene>
    <name evidence="1" type="ORF">MOP44_06020</name>
</gene>